<sequence length="73" mass="8122">MDIAEWWPRLDESSREWLIEHNGEAVSPDVRQAITAAGGVVTSDSWWVDQDGPEGLLLSDAAIDWIEEKANGE</sequence>
<evidence type="ECO:0000313" key="2">
    <source>
        <dbReference type="Proteomes" id="UP000031030"/>
    </source>
</evidence>
<name>A0A0B2A566_9MICO</name>
<organism evidence="1 2">
    <name type="scientific">Microbacterium mangrovi</name>
    <dbReference type="NCBI Taxonomy" id="1348253"/>
    <lineage>
        <taxon>Bacteria</taxon>
        <taxon>Bacillati</taxon>
        <taxon>Actinomycetota</taxon>
        <taxon>Actinomycetes</taxon>
        <taxon>Micrococcales</taxon>
        <taxon>Microbacteriaceae</taxon>
        <taxon>Microbacterium</taxon>
    </lineage>
</organism>
<gene>
    <name evidence="1" type="ORF">LK09_14175</name>
</gene>
<evidence type="ECO:0000313" key="1">
    <source>
        <dbReference type="EMBL" id="KHK96703.1"/>
    </source>
</evidence>
<dbReference type="RefSeq" id="WP_039400754.1">
    <property type="nucleotide sequence ID" value="NZ_JTDK01000013.1"/>
</dbReference>
<proteinExistence type="predicted"/>
<dbReference type="STRING" id="1348253.LK09_14175"/>
<keyword evidence="2" id="KW-1185">Reference proteome</keyword>
<accession>A0A0B2A566</accession>
<dbReference type="OrthoDB" id="4467712at2"/>
<dbReference type="EMBL" id="JTDK01000013">
    <property type="protein sequence ID" value="KHK96703.1"/>
    <property type="molecule type" value="Genomic_DNA"/>
</dbReference>
<dbReference type="AlphaFoldDB" id="A0A0B2A566"/>
<comment type="caution">
    <text evidence="1">The sequence shown here is derived from an EMBL/GenBank/DDBJ whole genome shotgun (WGS) entry which is preliminary data.</text>
</comment>
<protein>
    <submittedName>
        <fullName evidence="1">Uncharacterized protein</fullName>
    </submittedName>
</protein>
<dbReference type="Proteomes" id="UP000031030">
    <property type="component" value="Unassembled WGS sequence"/>
</dbReference>
<reference evidence="1 2" key="1">
    <citation type="submission" date="2014-11" db="EMBL/GenBank/DDBJ databases">
        <title>Genome sequence of Microbacterium mangrovi MUSC 115(T).</title>
        <authorList>
            <person name="Lee L.-H."/>
        </authorList>
    </citation>
    <scope>NUCLEOTIDE SEQUENCE [LARGE SCALE GENOMIC DNA]</scope>
    <source>
        <strain evidence="1 2">MUSC 115</strain>
    </source>
</reference>